<evidence type="ECO:0000313" key="1">
    <source>
        <dbReference type="EMBL" id="QHR91609.1"/>
    </source>
</evidence>
<protein>
    <submittedName>
        <fullName evidence="1">Uncharacterized protein</fullName>
    </submittedName>
</protein>
<organism evidence="1">
    <name type="scientific">Picea sitchensis</name>
    <name type="common">Sitka spruce</name>
    <name type="synonym">Pinus sitchensis</name>
    <dbReference type="NCBI Taxonomy" id="3332"/>
    <lineage>
        <taxon>Eukaryota</taxon>
        <taxon>Viridiplantae</taxon>
        <taxon>Streptophyta</taxon>
        <taxon>Embryophyta</taxon>
        <taxon>Tracheophyta</taxon>
        <taxon>Spermatophyta</taxon>
        <taxon>Pinopsida</taxon>
        <taxon>Pinidae</taxon>
        <taxon>Conifers I</taxon>
        <taxon>Pinales</taxon>
        <taxon>Pinaceae</taxon>
        <taxon>Picea</taxon>
    </lineage>
</organism>
<accession>A0A6B9XSB4</accession>
<name>A0A6B9XSB4_PICSI</name>
<reference evidence="1" key="1">
    <citation type="submission" date="2019-03" db="EMBL/GenBank/DDBJ databases">
        <title>Largest Complete Mitochondrial Genome of a Gymnosperm, Sitka Spruce (Picea sitchensis), Indicates Complex Physical Structure.</title>
        <authorList>
            <person name="Jackman S.D."/>
            <person name="Coombe L."/>
            <person name="Warren R."/>
            <person name="Kirk H."/>
            <person name="Trinh E."/>
            <person name="McLeod T."/>
            <person name="Pleasance S."/>
            <person name="Pandoh P."/>
            <person name="Zhao Y."/>
            <person name="Coope R."/>
            <person name="Bousquet J."/>
            <person name="Bohlmann J.C."/>
            <person name="Jones S.J.M."/>
            <person name="Birol I."/>
        </authorList>
    </citation>
    <scope>NUCLEOTIDE SEQUENCE</scope>
    <source>
        <strain evidence="1">Q903</strain>
    </source>
</reference>
<dbReference type="AlphaFoldDB" id="A0A6B9XSB4"/>
<sequence>MQEPLSLTEKQELEPERTQCRECQFDGDVWNARALIERERTLSEAHQFY</sequence>
<geneLocation type="mitochondrion" evidence="1"/>
<keyword evidence="1" id="KW-0496">Mitochondrion</keyword>
<dbReference type="EMBL" id="MK697702">
    <property type="protein sequence ID" value="QHR91609.1"/>
    <property type="molecule type" value="Genomic_DNA"/>
</dbReference>
<gene>
    <name evidence="1" type="primary">orf05676</name>
    <name evidence="1" type="ORF">Q903MT_gene5644</name>
</gene>
<proteinExistence type="predicted"/>